<dbReference type="Pfam" id="PF01549">
    <property type="entry name" value="ShK"/>
    <property type="match status" value="2"/>
</dbReference>
<protein>
    <recommendedName>
        <fullName evidence="2">ShKT domain-containing protein</fullName>
    </recommendedName>
</protein>
<feature type="domain" description="ShKT" evidence="2">
    <location>
        <begin position="102"/>
        <end position="142"/>
    </location>
</feature>
<dbReference type="Gene3D" id="1.10.10.1870">
    <property type="entry name" value="ShTK domain-like"/>
    <property type="match status" value="1"/>
</dbReference>
<dbReference type="InterPro" id="IPR003582">
    <property type="entry name" value="ShKT_dom"/>
</dbReference>
<dbReference type="Proteomes" id="UP001176961">
    <property type="component" value="Unassembled WGS sequence"/>
</dbReference>
<comment type="caution">
    <text evidence="3">The sequence shown here is derived from an EMBL/GenBank/DDBJ whole genome shotgun (WGS) entry which is preliminary data.</text>
</comment>
<dbReference type="EMBL" id="CATQJL010000001">
    <property type="protein sequence ID" value="CAJ0589275.1"/>
    <property type="molecule type" value="Genomic_DNA"/>
</dbReference>
<evidence type="ECO:0000313" key="3">
    <source>
        <dbReference type="EMBL" id="CAJ0589275.1"/>
    </source>
</evidence>
<evidence type="ECO:0000256" key="1">
    <source>
        <dbReference type="PROSITE-ProRule" id="PRU01005"/>
    </source>
</evidence>
<keyword evidence="4" id="KW-1185">Reference proteome</keyword>
<sequence>MSAITYDKNANDFAGGSEVGSINTDDWSREQQTMTALFALILLVLHSAAPQQQECSDPAASPTTTPCITGLCPTGRLCIQSPRGEFCCDSTKVIPVTPTVPCQDFVDPRTGISDCPEKKHLCENLMYRQLMKEQCPLTCNICQPACQDLVDPRTGVSDCVRNRALCNNLLYQQLMKKQCPKTCGYCI</sequence>
<dbReference type="PANTHER" id="PTHR46219">
    <property type="entry name" value="PROTEIN CBG11138"/>
    <property type="match status" value="1"/>
</dbReference>
<dbReference type="Gene3D" id="1.10.10.1940">
    <property type="match status" value="1"/>
</dbReference>
<organism evidence="3 4">
    <name type="scientific">Cylicocyclus nassatus</name>
    <name type="common">Nematode worm</name>
    <dbReference type="NCBI Taxonomy" id="53992"/>
    <lineage>
        <taxon>Eukaryota</taxon>
        <taxon>Metazoa</taxon>
        <taxon>Ecdysozoa</taxon>
        <taxon>Nematoda</taxon>
        <taxon>Chromadorea</taxon>
        <taxon>Rhabditida</taxon>
        <taxon>Rhabditina</taxon>
        <taxon>Rhabditomorpha</taxon>
        <taxon>Strongyloidea</taxon>
        <taxon>Strongylidae</taxon>
        <taxon>Cylicocyclus</taxon>
    </lineage>
</organism>
<feature type="domain" description="ShKT" evidence="2">
    <location>
        <begin position="146"/>
        <end position="186"/>
    </location>
</feature>
<evidence type="ECO:0000313" key="4">
    <source>
        <dbReference type="Proteomes" id="UP001176961"/>
    </source>
</evidence>
<dbReference type="PANTHER" id="PTHR46219:SF5">
    <property type="entry name" value="SHKT DOMAIN-CONTAINING PROTEIN"/>
    <property type="match status" value="1"/>
</dbReference>
<accession>A0AA36DM12</accession>
<comment type="caution">
    <text evidence="1">Lacks conserved residue(s) required for the propagation of feature annotation.</text>
</comment>
<dbReference type="AlphaFoldDB" id="A0AA36DM12"/>
<dbReference type="SMART" id="SM00254">
    <property type="entry name" value="ShKT"/>
    <property type="match status" value="2"/>
</dbReference>
<dbReference type="PROSITE" id="PS51670">
    <property type="entry name" value="SHKT"/>
    <property type="match status" value="2"/>
</dbReference>
<evidence type="ECO:0000259" key="2">
    <source>
        <dbReference type="PROSITE" id="PS51670"/>
    </source>
</evidence>
<name>A0AA36DM12_CYLNA</name>
<reference evidence="3" key="1">
    <citation type="submission" date="2023-07" db="EMBL/GenBank/DDBJ databases">
        <authorList>
            <consortium name="CYATHOMIX"/>
        </authorList>
    </citation>
    <scope>NUCLEOTIDE SEQUENCE</scope>
    <source>
        <strain evidence="3">N/A</strain>
    </source>
</reference>
<proteinExistence type="predicted"/>
<gene>
    <name evidence="3" type="ORF">CYNAS_LOCUS1258</name>
</gene>